<evidence type="ECO:0000313" key="3">
    <source>
        <dbReference type="Proteomes" id="UP000226031"/>
    </source>
</evidence>
<proteinExistence type="predicted"/>
<accession>A0A2B7Z697</accession>
<dbReference type="Proteomes" id="UP000226031">
    <property type="component" value="Unassembled WGS sequence"/>
</dbReference>
<sequence>MGHWKQPELRKSGKPTSRLGIAWTVSWTGLDWEANWQEIEGKPHCKNNPTTPPLNRNTLVGEHRRLRKWGTERVDQTTVSQSPRALASKSSALRPRLMEPRGLVTRH</sequence>
<evidence type="ECO:0000313" key="2">
    <source>
        <dbReference type="EMBL" id="PGH28552.1"/>
    </source>
</evidence>
<reference evidence="2 3" key="1">
    <citation type="submission" date="2017-10" db="EMBL/GenBank/DDBJ databases">
        <title>Comparative genomics in systemic dimorphic fungi from Ajellomycetaceae.</title>
        <authorList>
            <person name="Munoz J.F."/>
            <person name="Mcewen J.G."/>
            <person name="Clay O.K."/>
            <person name="Cuomo C.A."/>
        </authorList>
    </citation>
    <scope>NUCLEOTIDE SEQUENCE [LARGE SCALE GENOMIC DNA]</scope>
    <source>
        <strain evidence="2 3">UAMH4076</strain>
    </source>
</reference>
<dbReference type="EMBL" id="PDND01000378">
    <property type="protein sequence ID" value="PGH28552.1"/>
    <property type="molecule type" value="Genomic_DNA"/>
</dbReference>
<feature type="compositionally biased region" description="Polar residues" evidence="1">
    <location>
        <begin position="76"/>
        <end position="91"/>
    </location>
</feature>
<evidence type="ECO:0000256" key="1">
    <source>
        <dbReference type="SAM" id="MobiDB-lite"/>
    </source>
</evidence>
<comment type="caution">
    <text evidence="2">The sequence shown here is derived from an EMBL/GenBank/DDBJ whole genome shotgun (WGS) entry which is preliminary data.</text>
</comment>
<keyword evidence="3" id="KW-1185">Reference proteome</keyword>
<feature type="region of interest" description="Disordered" evidence="1">
    <location>
        <begin position="70"/>
        <end position="107"/>
    </location>
</feature>
<name>A0A2B7Z697_9EURO</name>
<organism evidence="2 3">
    <name type="scientific">[Emmonsia] crescens</name>
    <dbReference type="NCBI Taxonomy" id="73230"/>
    <lineage>
        <taxon>Eukaryota</taxon>
        <taxon>Fungi</taxon>
        <taxon>Dikarya</taxon>
        <taxon>Ascomycota</taxon>
        <taxon>Pezizomycotina</taxon>
        <taxon>Eurotiomycetes</taxon>
        <taxon>Eurotiomycetidae</taxon>
        <taxon>Onygenales</taxon>
        <taxon>Ajellomycetaceae</taxon>
        <taxon>Emergomyces</taxon>
    </lineage>
</organism>
<dbReference type="AlphaFoldDB" id="A0A2B7Z697"/>
<protein>
    <submittedName>
        <fullName evidence="2">Uncharacterized protein</fullName>
    </submittedName>
</protein>
<gene>
    <name evidence="2" type="ORF">GX50_08704</name>
</gene>